<accession>A0A5A7R541</accession>
<protein>
    <submittedName>
        <fullName evidence="1">Beta-galactosidase 3</fullName>
    </submittedName>
</protein>
<dbReference type="EMBL" id="BKCP01010514">
    <property type="protein sequence ID" value="GER52883.1"/>
    <property type="molecule type" value="Genomic_DNA"/>
</dbReference>
<organism evidence="1 2">
    <name type="scientific">Striga asiatica</name>
    <name type="common">Asiatic witchweed</name>
    <name type="synonym">Buchnera asiatica</name>
    <dbReference type="NCBI Taxonomy" id="4170"/>
    <lineage>
        <taxon>Eukaryota</taxon>
        <taxon>Viridiplantae</taxon>
        <taxon>Streptophyta</taxon>
        <taxon>Embryophyta</taxon>
        <taxon>Tracheophyta</taxon>
        <taxon>Spermatophyta</taxon>
        <taxon>Magnoliopsida</taxon>
        <taxon>eudicotyledons</taxon>
        <taxon>Gunneridae</taxon>
        <taxon>Pentapetalae</taxon>
        <taxon>asterids</taxon>
        <taxon>lamiids</taxon>
        <taxon>Lamiales</taxon>
        <taxon>Orobanchaceae</taxon>
        <taxon>Buchnereae</taxon>
        <taxon>Striga</taxon>
    </lineage>
</organism>
<dbReference type="AlphaFoldDB" id="A0A5A7R541"/>
<gene>
    <name evidence="1" type="ORF">STAS_30362</name>
</gene>
<keyword evidence="2" id="KW-1185">Reference proteome</keyword>
<reference evidence="2" key="1">
    <citation type="journal article" date="2019" name="Curr. Biol.">
        <title>Genome Sequence of Striga asiatica Provides Insight into the Evolution of Plant Parasitism.</title>
        <authorList>
            <person name="Yoshida S."/>
            <person name="Kim S."/>
            <person name="Wafula E.K."/>
            <person name="Tanskanen J."/>
            <person name="Kim Y.M."/>
            <person name="Honaas L."/>
            <person name="Yang Z."/>
            <person name="Spallek T."/>
            <person name="Conn C.E."/>
            <person name="Ichihashi Y."/>
            <person name="Cheong K."/>
            <person name="Cui S."/>
            <person name="Der J.P."/>
            <person name="Gundlach H."/>
            <person name="Jiao Y."/>
            <person name="Hori C."/>
            <person name="Ishida J.K."/>
            <person name="Kasahara H."/>
            <person name="Kiba T."/>
            <person name="Kim M.S."/>
            <person name="Koo N."/>
            <person name="Laohavisit A."/>
            <person name="Lee Y.H."/>
            <person name="Lumba S."/>
            <person name="McCourt P."/>
            <person name="Mortimer J.C."/>
            <person name="Mutuku J.M."/>
            <person name="Nomura T."/>
            <person name="Sasaki-Sekimoto Y."/>
            <person name="Seto Y."/>
            <person name="Wang Y."/>
            <person name="Wakatake T."/>
            <person name="Sakakibara H."/>
            <person name="Demura T."/>
            <person name="Yamaguchi S."/>
            <person name="Yoneyama K."/>
            <person name="Manabe R.I."/>
            <person name="Nelson D.C."/>
            <person name="Schulman A.H."/>
            <person name="Timko M.P."/>
            <person name="dePamphilis C.W."/>
            <person name="Choi D."/>
            <person name="Shirasu K."/>
        </authorList>
    </citation>
    <scope>NUCLEOTIDE SEQUENCE [LARGE SCALE GENOMIC DNA]</scope>
    <source>
        <strain evidence="2">cv. UVA1</strain>
    </source>
</reference>
<sequence length="142" mass="16451">MGSLNYGRVNCINEHRTNVRINSPVITGPILHLKSSFLFSHTVPPIAPKSWIEFEFKRSLMANKKRKAKWNKERDGWFSELVSKSKRRKFTEKAFGMIKFSKLKQRGRNAKRHSNNTVKNAKDLSLPSALGNQFDYAITREN</sequence>
<evidence type="ECO:0000313" key="2">
    <source>
        <dbReference type="Proteomes" id="UP000325081"/>
    </source>
</evidence>
<proteinExistence type="predicted"/>
<comment type="caution">
    <text evidence="1">The sequence shown here is derived from an EMBL/GenBank/DDBJ whole genome shotgun (WGS) entry which is preliminary data.</text>
</comment>
<dbReference type="Proteomes" id="UP000325081">
    <property type="component" value="Unassembled WGS sequence"/>
</dbReference>
<name>A0A5A7R541_STRAF</name>
<evidence type="ECO:0000313" key="1">
    <source>
        <dbReference type="EMBL" id="GER52883.1"/>
    </source>
</evidence>